<accession>A0A1C7MBD4</accession>
<comment type="caution">
    <text evidence="1">The sequence shown here is derived from an EMBL/GenBank/DDBJ whole genome shotgun (WGS) entry which is preliminary data.</text>
</comment>
<dbReference type="AlphaFoldDB" id="A0A1C7MBD4"/>
<gene>
    <name evidence="1" type="ORF">A0H81_05853</name>
</gene>
<sequence length="110" mass="12431">MMKHGSLAVAVVQRKVMVVQAARSHNCRDRWVDVYTFAPFGERVFLASAVPHARISSSDILTIFPSDDVVRSPAKGMLELPQKAFSEFMELSGRTQKRYEDLFSVWAAKK</sequence>
<dbReference type="Proteomes" id="UP000092993">
    <property type="component" value="Unassembled WGS sequence"/>
</dbReference>
<dbReference type="OMA" id="WVDVYTY"/>
<evidence type="ECO:0000313" key="2">
    <source>
        <dbReference type="Proteomes" id="UP000092993"/>
    </source>
</evidence>
<protein>
    <submittedName>
        <fullName evidence="1">Uncharacterized protein</fullName>
    </submittedName>
</protein>
<dbReference type="EMBL" id="LUGG01000006">
    <property type="protein sequence ID" value="OBZ74205.1"/>
    <property type="molecule type" value="Genomic_DNA"/>
</dbReference>
<evidence type="ECO:0000313" key="1">
    <source>
        <dbReference type="EMBL" id="OBZ74205.1"/>
    </source>
</evidence>
<organism evidence="1 2">
    <name type="scientific">Grifola frondosa</name>
    <name type="common">Maitake</name>
    <name type="synonym">Polyporus frondosus</name>
    <dbReference type="NCBI Taxonomy" id="5627"/>
    <lineage>
        <taxon>Eukaryota</taxon>
        <taxon>Fungi</taxon>
        <taxon>Dikarya</taxon>
        <taxon>Basidiomycota</taxon>
        <taxon>Agaricomycotina</taxon>
        <taxon>Agaricomycetes</taxon>
        <taxon>Polyporales</taxon>
        <taxon>Grifolaceae</taxon>
        <taxon>Grifola</taxon>
    </lineage>
</organism>
<proteinExistence type="predicted"/>
<keyword evidence="2" id="KW-1185">Reference proteome</keyword>
<dbReference type="OrthoDB" id="3212455at2759"/>
<name>A0A1C7MBD4_GRIFR</name>
<reference evidence="1 2" key="1">
    <citation type="submission" date="2016-03" db="EMBL/GenBank/DDBJ databases">
        <title>Whole genome sequencing of Grifola frondosa 9006-11.</title>
        <authorList>
            <person name="Min B."/>
            <person name="Park H."/>
            <person name="Kim J.-G."/>
            <person name="Cho H."/>
            <person name="Oh Y.-L."/>
            <person name="Kong W.-S."/>
            <person name="Choi I.-G."/>
        </authorList>
    </citation>
    <scope>NUCLEOTIDE SEQUENCE [LARGE SCALE GENOMIC DNA]</scope>
    <source>
        <strain evidence="1 2">9006-11</strain>
    </source>
</reference>